<dbReference type="InterPro" id="IPR020617">
    <property type="entry name" value="Thiolase_C"/>
</dbReference>
<dbReference type="PROSITE" id="PS00737">
    <property type="entry name" value="THIOLASE_2"/>
    <property type="match status" value="1"/>
</dbReference>
<feature type="active site" description="Acyl-thioester intermediate" evidence="11">
    <location>
        <position position="125"/>
    </location>
</feature>
<comment type="subcellular location">
    <subcellularLocation>
        <location evidence="1">Peroxisome</location>
    </subcellularLocation>
</comment>
<feature type="active site" description="Proton acceptor" evidence="11">
    <location>
        <position position="375"/>
    </location>
</feature>
<keyword evidence="6" id="KW-0809">Transit peptide</keyword>
<name>D3BPS6_HETP5</name>
<dbReference type="Proteomes" id="UP000001396">
    <property type="component" value="Unassembled WGS sequence"/>
</dbReference>
<dbReference type="InterPro" id="IPR020613">
    <property type="entry name" value="Thiolase_CS"/>
</dbReference>
<comment type="similarity">
    <text evidence="3 12">Belongs to the thiolase-like superfamily. Thiolase family.</text>
</comment>
<evidence type="ECO:0000256" key="1">
    <source>
        <dbReference type="ARBA" id="ARBA00004275"/>
    </source>
</evidence>
<evidence type="ECO:0000259" key="13">
    <source>
        <dbReference type="Pfam" id="PF00108"/>
    </source>
</evidence>
<comment type="caution">
    <text evidence="15">The sequence shown here is derived from an EMBL/GenBank/DDBJ whole genome shotgun (WGS) entry which is preliminary data.</text>
</comment>
<dbReference type="RefSeq" id="XP_020428342.1">
    <property type="nucleotide sequence ID" value="XM_020580757.1"/>
</dbReference>
<dbReference type="EMBL" id="ADBJ01000047">
    <property type="protein sequence ID" value="EFA76209.1"/>
    <property type="molecule type" value="Genomic_DNA"/>
</dbReference>
<evidence type="ECO:0000256" key="8">
    <source>
        <dbReference type="ARBA" id="ARBA00023140"/>
    </source>
</evidence>
<dbReference type="GO" id="GO:0003988">
    <property type="term" value="F:acetyl-CoA C-acyltransferase activity"/>
    <property type="evidence" value="ECO:0007669"/>
    <property type="project" value="UniProtKB-EC"/>
</dbReference>
<dbReference type="GO" id="GO:0005777">
    <property type="term" value="C:peroxisome"/>
    <property type="evidence" value="ECO:0007669"/>
    <property type="project" value="UniProtKB-SubCell"/>
</dbReference>
<keyword evidence="4 12" id="KW-0808">Transferase</keyword>
<dbReference type="PANTHER" id="PTHR43853">
    <property type="entry name" value="3-KETOACYL-COA THIOLASE, PEROXISOMAL"/>
    <property type="match status" value="1"/>
</dbReference>
<dbReference type="InParanoid" id="D3BPS6"/>
<evidence type="ECO:0000256" key="2">
    <source>
        <dbReference type="ARBA" id="ARBA00005189"/>
    </source>
</evidence>
<dbReference type="InterPro" id="IPR020616">
    <property type="entry name" value="Thiolase_N"/>
</dbReference>
<dbReference type="FunCoup" id="D3BPS6">
    <property type="interactions" value="276"/>
</dbReference>
<evidence type="ECO:0000259" key="14">
    <source>
        <dbReference type="Pfam" id="PF02803"/>
    </source>
</evidence>
<dbReference type="InterPro" id="IPR002155">
    <property type="entry name" value="Thiolase"/>
</dbReference>
<proteinExistence type="inferred from homology"/>
<dbReference type="InterPro" id="IPR016039">
    <property type="entry name" value="Thiolase-like"/>
</dbReference>
<dbReference type="PROSITE" id="PS00098">
    <property type="entry name" value="THIOLASE_1"/>
    <property type="match status" value="1"/>
</dbReference>
<dbReference type="NCBIfam" id="TIGR01930">
    <property type="entry name" value="AcCoA-C-Actrans"/>
    <property type="match status" value="1"/>
</dbReference>
<dbReference type="STRING" id="670386.D3BPS6"/>
<protein>
    <recommendedName>
        <fullName evidence="10">acetyl-CoA C-acyltransferase</fullName>
        <ecNumber evidence="10">2.3.1.16</ecNumber>
    </recommendedName>
</protein>
<dbReference type="PIRSF" id="PIRSF000429">
    <property type="entry name" value="Ac-CoA_Ac_transf"/>
    <property type="match status" value="1"/>
</dbReference>
<dbReference type="Gene3D" id="3.40.47.10">
    <property type="match status" value="1"/>
</dbReference>
<organism evidence="15 16">
    <name type="scientific">Heterostelium pallidum (strain ATCC 26659 / Pp 5 / PN500)</name>
    <name type="common">Cellular slime mold</name>
    <name type="synonym">Polysphondylium pallidum</name>
    <dbReference type="NCBI Taxonomy" id="670386"/>
    <lineage>
        <taxon>Eukaryota</taxon>
        <taxon>Amoebozoa</taxon>
        <taxon>Evosea</taxon>
        <taxon>Eumycetozoa</taxon>
        <taxon>Dictyostelia</taxon>
        <taxon>Acytosteliales</taxon>
        <taxon>Acytosteliaceae</taxon>
        <taxon>Heterostelium</taxon>
    </lineage>
</organism>
<dbReference type="AlphaFoldDB" id="D3BPS6"/>
<evidence type="ECO:0000256" key="11">
    <source>
        <dbReference type="PIRSR" id="PIRSR000429-1"/>
    </source>
</evidence>
<dbReference type="GeneID" id="31365442"/>
<feature type="active site" description="Proton acceptor" evidence="11">
    <location>
        <position position="405"/>
    </location>
</feature>
<dbReference type="PANTHER" id="PTHR43853:SF8">
    <property type="entry name" value="3-KETOACYL-COA THIOLASE, PEROXISOMAL"/>
    <property type="match status" value="1"/>
</dbReference>
<dbReference type="PROSITE" id="PS00099">
    <property type="entry name" value="THIOLASE_3"/>
    <property type="match status" value="1"/>
</dbReference>
<dbReference type="InterPro" id="IPR050215">
    <property type="entry name" value="Thiolase-like_sf_Thiolase"/>
</dbReference>
<keyword evidence="9 12" id="KW-0012">Acyltransferase</keyword>
<gene>
    <name evidence="15" type="ORF">PPL_09970</name>
</gene>
<keyword evidence="16" id="KW-1185">Reference proteome</keyword>
<dbReference type="OMA" id="QMGMDHL"/>
<dbReference type="InterPro" id="IPR020610">
    <property type="entry name" value="Thiolase_AS"/>
</dbReference>
<dbReference type="FunFam" id="3.40.47.10:FF:000010">
    <property type="entry name" value="Acetyl-CoA acetyltransferase (Thiolase)"/>
    <property type="match status" value="1"/>
</dbReference>
<dbReference type="SUPFAM" id="SSF53901">
    <property type="entry name" value="Thiolase-like"/>
    <property type="match status" value="2"/>
</dbReference>
<dbReference type="InterPro" id="IPR020615">
    <property type="entry name" value="Thiolase_acyl_enz_int_AS"/>
</dbReference>
<evidence type="ECO:0000256" key="4">
    <source>
        <dbReference type="ARBA" id="ARBA00022679"/>
    </source>
</evidence>
<evidence type="ECO:0000256" key="9">
    <source>
        <dbReference type="ARBA" id="ARBA00023315"/>
    </source>
</evidence>
<dbReference type="Pfam" id="PF00108">
    <property type="entry name" value="Thiolase_N"/>
    <property type="match status" value="1"/>
</dbReference>
<keyword evidence="5" id="KW-0276">Fatty acid metabolism</keyword>
<evidence type="ECO:0000313" key="15">
    <source>
        <dbReference type="EMBL" id="EFA76209.1"/>
    </source>
</evidence>
<evidence type="ECO:0000256" key="3">
    <source>
        <dbReference type="ARBA" id="ARBA00010982"/>
    </source>
</evidence>
<dbReference type="CDD" id="cd00751">
    <property type="entry name" value="thiolase"/>
    <property type="match status" value="1"/>
</dbReference>
<reference evidence="15 16" key="1">
    <citation type="journal article" date="2011" name="Genome Res.">
        <title>Phylogeny-wide analysis of social amoeba genomes highlights ancient origins for complex intercellular communication.</title>
        <authorList>
            <person name="Heidel A.J."/>
            <person name="Lawal H.M."/>
            <person name="Felder M."/>
            <person name="Schilde C."/>
            <person name="Helps N.R."/>
            <person name="Tunggal B."/>
            <person name="Rivero F."/>
            <person name="John U."/>
            <person name="Schleicher M."/>
            <person name="Eichinger L."/>
            <person name="Platzer M."/>
            <person name="Noegel A.A."/>
            <person name="Schaap P."/>
            <person name="Gloeckner G."/>
        </authorList>
    </citation>
    <scope>NUCLEOTIDE SEQUENCE [LARGE SCALE GENOMIC DNA]</scope>
    <source>
        <strain evidence="16">ATCC 26659 / Pp 5 / PN500</strain>
    </source>
</reference>
<evidence type="ECO:0000256" key="12">
    <source>
        <dbReference type="RuleBase" id="RU003557"/>
    </source>
</evidence>
<comment type="pathway">
    <text evidence="2">Lipid metabolism.</text>
</comment>
<evidence type="ECO:0000313" key="16">
    <source>
        <dbReference type="Proteomes" id="UP000001396"/>
    </source>
</evidence>
<evidence type="ECO:0000256" key="6">
    <source>
        <dbReference type="ARBA" id="ARBA00022946"/>
    </source>
</evidence>
<dbReference type="GO" id="GO:0010124">
    <property type="term" value="P:phenylacetate catabolic process"/>
    <property type="evidence" value="ECO:0007669"/>
    <property type="project" value="TreeGrafter"/>
</dbReference>
<dbReference type="EC" id="2.3.1.16" evidence="10"/>
<feature type="domain" description="Thiolase N-terminal" evidence="13">
    <location>
        <begin position="39"/>
        <end position="289"/>
    </location>
</feature>
<keyword evidence="7" id="KW-0443">Lipid metabolism</keyword>
<evidence type="ECO:0000256" key="7">
    <source>
        <dbReference type="ARBA" id="ARBA00023098"/>
    </source>
</evidence>
<evidence type="ECO:0000256" key="5">
    <source>
        <dbReference type="ARBA" id="ARBA00022832"/>
    </source>
</evidence>
<keyword evidence="8" id="KW-0576">Peroxisome</keyword>
<sequence>MSYNSRIETLSRHLSNANETDYVLSSQPTGASVNSGDDVVIVAPFRTAIGKAKRGGFKETSPDDMLAPVIQHILKTTGINPALIGDVVMGSVLPRSSQGATEIRVASLIGGVPKEVPCMTVNRQCSSGLQAIANCAAAVKAGMYEVGLAGGVESMSLNPMAWEGQFNEVAMNDPVASGCYNTMGQTSENVAERFNISRKEQDEFAVASHKKAGAAQKAGKFVDEIVPVTVKTEDGKTVVISKDEGIREQTTLADLTKLKPAFKPEGSTTAGNASQLSDGAAACLVMKRSTAQRLGLKPALVLRSFAAVGVEPAIMGIGPAAAIPAAIKMAGLQISDIDVFEINEAFASQAFYSIKHLNIPMEKVNPNGGGIALGHPLGCTGARMTATLYNELKRRNAKYGIVSMCIGTGMGAAAVYELA</sequence>
<accession>D3BPS6</accession>
<dbReference type="GO" id="GO:0006635">
    <property type="term" value="P:fatty acid beta-oxidation"/>
    <property type="evidence" value="ECO:0007669"/>
    <property type="project" value="TreeGrafter"/>
</dbReference>
<feature type="domain" description="Thiolase C-terminal" evidence="14">
    <location>
        <begin position="297"/>
        <end position="416"/>
    </location>
</feature>
<evidence type="ECO:0000256" key="10">
    <source>
        <dbReference type="ARBA" id="ARBA00024073"/>
    </source>
</evidence>
<dbReference type="Pfam" id="PF02803">
    <property type="entry name" value="Thiolase_C"/>
    <property type="match status" value="1"/>
</dbReference>